<dbReference type="RefSeq" id="XP_018656464.2">
    <property type="nucleotide sequence ID" value="XM_018810320.2"/>
</dbReference>
<dbReference type="InterPro" id="IPR002830">
    <property type="entry name" value="UbiD"/>
</dbReference>
<organism evidence="2 3">
    <name type="scientific">Trichoderma gamsii</name>
    <dbReference type="NCBI Taxonomy" id="398673"/>
    <lineage>
        <taxon>Eukaryota</taxon>
        <taxon>Fungi</taxon>
        <taxon>Dikarya</taxon>
        <taxon>Ascomycota</taxon>
        <taxon>Pezizomycotina</taxon>
        <taxon>Sordariomycetes</taxon>
        <taxon>Hypocreomycetidae</taxon>
        <taxon>Hypocreales</taxon>
        <taxon>Hypocreaceae</taxon>
        <taxon>Trichoderma</taxon>
    </lineage>
</organism>
<dbReference type="GO" id="GO:0005737">
    <property type="term" value="C:cytoplasm"/>
    <property type="evidence" value="ECO:0007669"/>
    <property type="project" value="TreeGrafter"/>
</dbReference>
<dbReference type="GO" id="GO:0046281">
    <property type="term" value="P:cinnamic acid catabolic process"/>
    <property type="evidence" value="ECO:0007669"/>
    <property type="project" value="TreeGrafter"/>
</dbReference>
<gene>
    <name evidence="2" type="ORF">TGAM01_v210815</name>
</gene>
<feature type="domain" description="3-octaprenyl-4-hydroxybenzoate carboxy-lyase-like Rift-related" evidence="1">
    <location>
        <begin position="11"/>
        <end position="108"/>
    </location>
</feature>
<keyword evidence="3" id="KW-1185">Reference proteome</keyword>
<evidence type="ECO:0000259" key="1">
    <source>
        <dbReference type="Pfam" id="PF01977"/>
    </source>
</evidence>
<comment type="caution">
    <text evidence="2">The sequence shown here is derived from an EMBL/GenBank/DDBJ whole genome shotgun (WGS) entry which is preliminary data.</text>
</comment>
<dbReference type="GeneID" id="29990403"/>
<reference evidence="2 3" key="1">
    <citation type="journal article" date="2016" name="Genome Announc.">
        <title>Draft Whole-Genome Sequence of Trichoderma gamsii T6085, a Promising Biocontrol Agent of Fusarium Head Blight on Wheat.</title>
        <authorList>
            <person name="Baroncelli R."/>
            <person name="Zapparata A."/>
            <person name="Piaggeschi G."/>
            <person name="Sarrocco S."/>
            <person name="Vannacci G."/>
        </authorList>
    </citation>
    <scope>NUCLEOTIDE SEQUENCE [LARGE SCALE GENOMIC DNA]</scope>
    <source>
        <strain evidence="2 3">T6085</strain>
    </source>
</reference>
<protein>
    <recommendedName>
        <fullName evidence="1">3-octaprenyl-4-hydroxybenzoate carboxy-lyase-like Rift-related domain-containing protein</fullName>
    </recommendedName>
</protein>
<evidence type="ECO:0000313" key="2">
    <source>
        <dbReference type="EMBL" id="PON20316.1"/>
    </source>
</evidence>
<dbReference type="GO" id="GO:0016831">
    <property type="term" value="F:carboxy-lyase activity"/>
    <property type="evidence" value="ECO:0007669"/>
    <property type="project" value="InterPro"/>
</dbReference>
<dbReference type="STRING" id="398673.A0A2P4Z7Q7"/>
<dbReference type="InterPro" id="IPR048304">
    <property type="entry name" value="UbiD_Rift_dom"/>
</dbReference>
<accession>A0A2P4Z7Q7</accession>
<sequence length="117" mass="13184">MAGMRNIIQLKANIVNEEGIDLTAIPAPMVHLSDSGRYINTFGMHVLESPDGKWTNWSIARNMINSEKALTKPVAVPQHIGRMLKLWKAEGKGWRWALAFGVPPAAIWRLSHHYPME</sequence>
<name>A0A2P4Z7Q7_9HYPO</name>
<dbReference type="AlphaFoldDB" id="A0A2P4Z7Q7"/>
<dbReference type="Pfam" id="PF01977">
    <property type="entry name" value="UbiD"/>
    <property type="match status" value="1"/>
</dbReference>
<dbReference type="PANTHER" id="PTHR30108">
    <property type="entry name" value="3-OCTAPRENYL-4-HYDROXYBENZOATE CARBOXY-LYASE-RELATED"/>
    <property type="match status" value="1"/>
</dbReference>
<dbReference type="Proteomes" id="UP000054821">
    <property type="component" value="Unassembled WGS sequence"/>
</dbReference>
<proteinExistence type="predicted"/>
<dbReference type="PANTHER" id="PTHR30108:SF17">
    <property type="entry name" value="FERULIC ACID DECARBOXYLASE 1"/>
    <property type="match status" value="1"/>
</dbReference>
<dbReference type="SUPFAM" id="SSF50475">
    <property type="entry name" value="FMN-binding split barrel"/>
    <property type="match status" value="1"/>
</dbReference>
<dbReference type="EMBL" id="JPDN02000073">
    <property type="protein sequence ID" value="PON20316.1"/>
    <property type="molecule type" value="Genomic_DNA"/>
</dbReference>
<dbReference type="GO" id="GO:0033494">
    <property type="term" value="P:ferulate metabolic process"/>
    <property type="evidence" value="ECO:0007669"/>
    <property type="project" value="TreeGrafter"/>
</dbReference>
<evidence type="ECO:0000313" key="3">
    <source>
        <dbReference type="Proteomes" id="UP000054821"/>
    </source>
</evidence>